<feature type="transmembrane region" description="Helical" evidence="1">
    <location>
        <begin position="28"/>
        <end position="53"/>
    </location>
</feature>
<sequence length="137" mass="14077">MIARLRPALLPAGPRRSGGEDGFTTVEVLVAFGIAAAATVMAFQIAGTAAGAVRRIEASRVAADEAEGVVLRRLAEGPLRPGLTQGAFSDGTPWTLGITDLRPALGLGRAPPLWQIRVTRGGAAGPLYATLIPGKPE</sequence>
<evidence type="ECO:0000313" key="2">
    <source>
        <dbReference type="EMBL" id="AWN48607.1"/>
    </source>
</evidence>
<proteinExistence type="predicted"/>
<keyword evidence="1" id="KW-0812">Transmembrane</keyword>
<gene>
    <name evidence="2" type="ORF">DK419_21485</name>
</gene>
<evidence type="ECO:0000256" key="1">
    <source>
        <dbReference type="SAM" id="Phobius"/>
    </source>
</evidence>
<protein>
    <submittedName>
        <fullName evidence="2">General secretion pathway protein</fullName>
    </submittedName>
</protein>
<dbReference type="RefSeq" id="WP_109960895.1">
    <property type="nucleotide sequence ID" value="NZ_CP029553.1"/>
</dbReference>
<keyword evidence="1" id="KW-0472">Membrane</keyword>
<accession>A0A2U8WR83</accession>
<dbReference type="Proteomes" id="UP000245444">
    <property type="component" value="Chromosome"/>
</dbReference>
<dbReference type="AlphaFoldDB" id="A0A2U8WR83"/>
<dbReference type="OrthoDB" id="8004147at2"/>
<dbReference type="EMBL" id="CP029553">
    <property type="protein sequence ID" value="AWN48607.1"/>
    <property type="molecule type" value="Genomic_DNA"/>
</dbReference>
<reference evidence="2 3" key="1">
    <citation type="submission" date="2018-05" db="EMBL/GenBank/DDBJ databases">
        <title>Complete Genome Sequence of Methylobacterium sp. 17Sr1-28.</title>
        <authorList>
            <person name="Srinivasan S."/>
        </authorList>
    </citation>
    <scope>NUCLEOTIDE SEQUENCE [LARGE SCALE GENOMIC DNA]</scope>
    <source>
        <strain evidence="2 3">17Sr1-28</strain>
    </source>
</reference>
<evidence type="ECO:0000313" key="3">
    <source>
        <dbReference type="Proteomes" id="UP000245444"/>
    </source>
</evidence>
<keyword evidence="3" id="KW-1185">Reference proteome</keyword>
<name>A0A2U8WR83_9HYPH</name>
<organism evidence="2 3">
    <name type="scientific">Methylobacterium terrae</name>
    <dbReference type="NCBI Taxonomy" id="2202827"/>
    <lineage>
        <taxon>Bacteria</taxon>
        <taxon>Pseudomonadati</taxon>
        <taxon>Pseudomonadota</taxon>
        <taxon>Alphaproteobacteria</taxon>
        <taxon>Hyphomicrobiales</taxon>
        <taxon>Methylobacteriaceae</taxon>
        <taxon>Methylobacterium</taxon>
    </lineage>
</organism>
<dbReference type="KEGG" id="mtea:DK419_21485"/>
<keyword evidence="1" id="KW-1133">Transmembrane helix</keyword>